<sequence>MATDKWLQLHEDIKTERKELNNRRDIDAQLVTSFRYIMQDAR</sequence>
<comment type="caution">
    <text evidence="1">The sequence shown here is derived from an EMBL/GenBank/DDBJ whole genome shotgun (WGS) entry which is preliminary data.</text>
</comment>
<proteinExistence type="predicted"/>
<name>A0A0F9AFI8_9ZZZZ</name>
<gene>
    <name evidence="1" type="ORF">LCGC14_2855220</name>
</gene>
<dbReference type="AlphaFoldDB" id="A0A0F9AFI8"/>
<reference evidence="1" key="1">
    <citation type="journal article" date="2015" name="Nature">
        <title>Complex archaea that bridge the gap between prokaryotes and eukaryotes.</title>
        <authorList>
            <person name="Spang A."/>
            <person name="Saw J.H."/>
            <person name="Jorgensen S.L."/>
            <person name="Zaremba-Niedzwiedzka K."/>
            <person name="Martijn J."/>
            <person name="Lind A.E."/>
            <person name="van Eijk R."/>
            <person name="Schleper C."/>
            <person name="Guy L."/>
            <person name="Ettema T.J."/>
        </authorList>
    </citation>
    <scope>NUCLEOTIDE SEQUENCE</scope>
</reference>
<dbReference type="EMBL" id="LAZR01055028">
    <property type="protein sequence ID" value="KKK77279.1"/>
    <property type="molecule type" value="Genomic_DNA"/>
</dbReference>
<evidence type="ECO:0000313" key="1">
    <source>
        <dbReference type="EMBL" id="KKK77279.1"/>
    </source>
</evidence>
<organism evidence="1">
    <name type="scientific">marine sediment metagenome</name>
    <dbReference type="NCBI Taxonomy" id="412755"/>
    <lineage>
        <taxon>unclassified sequences</taxon>
        <taxon>metagenomes</taxon>
        <taxon>ecological metagenomes</taxon>
    </lineage>
</organism>
<protein>
    <submittedName>
        <fullName evidence="1">Uncharacterized protein</fullName>
    </submittedName>
</protein>
<accession>A0A0F9AFI8</accession>
<feature type="non-terminal residue" evidence="1">
    <location>
        <position position="42"/>
    </location>
</feature>